<name>A0ABT2UDE7_9BACL</name>
<organism evidence="2 3">
    <name type="scientific">Paenibacillus baimaensis</name>
    <dbReference type="NCBI Taxonomy" id="2982185"/>
    <lineage>
        <taxon>Bacteria</taxon>
        <taxon>Bacillati</taxon>
        <taxon>Bacillota</taxon>
        <taxon>Bacilli</taxon>
        <taxon>Bacillales</taxon>
        <taxon>Paenibacillaceae</taxon>
        <taxon>Paenibacillus</taxon>
    </lineage>
</organism>
<comment type="caution">
    <text evidence="2">The sequence shown here is derived from an EMBL/GenBank/DDBJ whole genome shotgun (WGS) entry which is preliminary data.</text>
</comment>
<protein>
    <submittedName>
        <fullName evidence="2">DinB family protein</fullName>
    </submittedName>
</protein>
<sequence>MHTTETLQHFGEITEHYIQELNEFTMEQLRRQPSESEWSLGQMYVHLINSALYMQLRNADDCMTRSEDAIISTEGKTETGEAIFNQGSLPPIRIQVPASPQYTPGQPDSKEQLVQGLQAVLRRMKEIGPMLEQESMQHTVAHPRFGMLNAKEWFMLVEMHYRHHLRQKDRLKNELASSV</sequence>
<dbReference type="Proteomes" id="UP001652445">
    <property type="component" value="Unassembled WGS sequence"/>
</dbReference>
<accession>A0ABT2UDE7</accession>
<proteinExistence type="predicted"/>
<dbReference type="EMBL" id="JAOQIO010000016">
    <property type="protein sequence ID" value="MCU6792011.1"/>
    <property type="molecule type" value="Genomic_DNA"/>
</dbReference>
<dbReference type="RefSeq" id="WP_262683410.1">
    <property type="nucleotide sequence ID" value="NZ_JAOQIO010000016.1"/>
</dbReference>
<reference evidence="2 3" key="1">
    <citation type="submission" date="2022-09" db="EMBL/GenBank/DDBJ databases">
        <authorList>
            <person name="Han X.L."/>
            <person name="Wang Q."/>
            <person name="Lu T."/>
        </authorList>
    </citation>
    <scope>NUCLEOTIDE SEQUENCE [LARGE SCALE GENOMIC DNA]</scope>
    <source>
        <strain evidence="2 3">WQ 127069</strain>
    </source>
</reference>
<dbReference type="Pfam" id="PF12867">
    <property type="entry name" value="DinB_2"/>
    <property type="match status" value="1"/>
</dbReference>
<dbReference type="Gene3D" id="1.20.120.450">
    <property type="entry name" value="dinb family like domain"/>
    <property type="match status" value="1"/>
</dbReference>
<feature type="domain" description="DinB-like" evidence="1">
    <location>
        <begin position="19"/>
        <end position="167"/>
    </location>
</feature>
<gene>
    <name evidence="2" type="ORF">OB236_07710</name>
</gene>
<keyword evidence="3" id="KW-1185">Reference proteome</keyword>
<evidence type="ECO:0000313" key="3">
    <source>
        <dbReference type="Proteomes" id="UP001652445"/>
    </source>
</evidence>
<dbReference type="InterPro" id="IPR024775">
    <property type="entry name" value="DinB-like"/>
</dbReference>
<dbReference type="InterPro" id="IPR034660">
    <property type="entry name" value="DinB/YfiT-like"/>
</dbReference>
<evidence type="ECO:0000259" key="1">
    <source>
        <dbReference type="Pfam" id="PF12867"/>
    </source>
</evidence>
<evidence type="ECO:0000313" key="2">
    <source>
        <dbReference type="EMBL" id="MCU6792011.1"/>
    </source>
</evidence>
<dbReference type="SUPFAM" id="SSF109854">
    <property type="entry name" value="DinB/YfiT-like putative metalloenzymes"/>
    <property type="match status" value="1"/>
</dbReference>